<dbReference type="EMBL" id="JBHUNA010000042">
    <property type="protein sequence ID" value="MFD2762441.1"/>
    <property type="molecule type" value="Genomic_DNA"/>
</dbReference>
<comment type="caution">
    <text evidence="1">The sequence shown here is derived from an EMBL/GenBank/DDBJ whole genome shotgun (WGS) entry which is preliminary data.</text>
</comment>
<organism evidence="1 2">
    <name type="scientific">Lentibacillus juripiscarius</name>
    <dbReference type="NCBI Taxonomy" id="257446"/>
    <lineage>
        <taxon>Bacteria</taxon>
        <taxon>Bacillati</taxon>
        <taxon>Bacillota</taxon>
        <taxon>Bacilli</taxon>
        <taxon>Bacillales</taxon>
        <taxon>Bacillaceae</taxon>
        <taxon>Lentibacillus</taxon>
    </lineage>
</organism>
<keyword evidence="2" id="KW-1185">Reference proteome</keyword>
<dbReference type="RefSeq" id="WP_382395957.1">
    <property type="nucleotide sequence ID" value="NZ_JBHUNA010000042.1"/>
</dbReference>
<dbReference type="Proteomes" id="UP001597502">
    <property type="component" value="Unassembled WGS sequence"/>
</dbReference>
<reference evidence="2" key="1">
    <citation type="journal article" date="2019" name="Int. J. Syst. Evol. Microbiol.">
        <title>The Global Catalogue of Microorganisms (GCM) 10K type strain sequencing project: providing services to taxonomists for standard genome sequencing and annotation.</title>
        <authorList>
            <consortium name="The Broad Institute Genomics Platform"/>
            <consortium name="The Broad Institute Genome Sequencing Center for Infectious Disease"/>
            <person name="Wu L."/>
            <person name="Ma J."/>
        </authorList>
    </citation>
    <scope>NUCLEOTIDE SEQUENCE [LARGE SCALE GENOMIC DNA]</scope>
    <source>
        <strain evidence="2">TISTR 1535</strain>
    </source>
</reference>
<name>A0ABW5VAH2_9BACI</name>
<protein>
    <submittedName>
        <fullName evidence="1">Uncharacterized protein</fullName>
    </submittedName>
</protein>
<gene>
    <name evidence="1" type="ORF">ACFSUO_15910</name>
</gene>
<evidence type="ECO:0000313" key="2">
    <source>
        <dbReference type="Proteomes" id="UP001597502"/>
    </source>
</evidence>
<proteinExistence type="predicted"/>
<sequence>MRKILMAVFLMLILGFGMIGMTQTINDSNDMVEKKDDGERKAVIAQ</sequence>
<evidence type="ECO:0000313" key="1">
    <source>
        <dbReference type="EMBL" id="MFD2762441.1"/>
    </source>
</evidence>
<accession>A0ABW5VAH2</accession>